<keyword evidence="1" id="KW-0812">Transmembrane</keyword>
<accession>K1RUT4</accession>
<feature type="transmembrane region" description="Helical" evidence="1">
    <location>
        <begin position="9"/>
        <end position="26"/>
    </location>
</feature>
<proteinExistence type="predicted"/>
<feature type="non-terminal residue" evidence="2">
    <location>
        <position position="76"/>
    </location>
</feature>
<dbReference type="AlphaFoldDB" id="K1RUT4"/>
<gene>
    <name evidence="2" type="ORF">LEA_19575</name>
</gene>
<keyword evidence="1" id="KW-1133">Transmembrane helix</keyword>
<comment type="caution">
    <text evidence="2">The sequence shown here is derived from an EMBL/GenBank/DDBJ whole genome shotgun (WGS) entry which is preliminary data.</text>
</comment>
<organism evidence="2">
    <name type="scientific">human gut metagenome</name>
    <dbReference type="NCBI Taxonomy" id="408170"/>
    <lineage>
        <taxon>unclassified sequences</taxon>
        <taxon>metagenomes</taxon>
        <taxon>organismal metagenomes</taxon>
    </lineage>
</organism>
<protein>
    <recommendedName>
        <fullName evidence="3">SbsA Ig-like domain-containing protein</fullName>
    </recommendedName>
</protein>
<evidence type="ECO:0000256" key="1">
    <source>
        <dbReference type="SAM" id="Phobius"/>
    </source>
</evidence>
<evidence type="ECO:0008006" key="3">
    <source>
        <dbReference type="Google" id="ProtNLM"/>
    </source>
</evidence>
<dbReference type="EMBL" id="AJWY01013455">
    <property type="protein sequence ID" value="EKC47039.1"/>
    <property type="molecule type" value="Genomic_DNA"/>
</dbReference>
<evidence type="ECO:0000313" key="2">
    <source>
        <dbReference type="EMBL" id="EKC47039.1"/>
    </source>
</evidence>
<sequence>MKRQNHKVIVWLRVCVLAMFCPAFLWRCATVMNLEGGPIDTLPPVIVSMLPDNFTTNFTASKIYVTFDEFVQLKDQ</sequence>
<name>K1RUT4_9ZZZZ</name>
<reference evidence="2" key="1">
    <citation type="journal article" date="2013" name="Environ. Microbiol.">
        <title>Microbiota from the distal guts of lean and obese adolescents exhibit partial functional redundancy besides clear differences in community structure.</title>
        <authorList>
            <person name="Ferrer M."/>
            <person name="Ruiz A."/>
            <person name="Lanza F."/>
            <person name="Haange S.B."/>
            <person name="Oberbach A."/>
            <person name="Till H."/>
            <person name="Bargiela R."/>
            <person name="Campoy C."/>
            <person name="Segura M.T."/>
            <person name="Richter M."/>
            <person name="von Bergen M."/>
            <person name="Seifert J."/>
            <person name="Suarez A."/>
        </authorList>
    </citation>
    <scope>NUCLEOTIDE SEQUENCE</scope>
</reference>
<keyword evidence="1" id="KW-0472">Membrane</keyword>